<dbReference type="OrthoDB" id="9775851at2"/>
<keyword evidence="6" id="KW-1185">Reference proteome</keyword>
<feature type="signal peptide" evidence="3">
    <location>
        <begin position="1"/>
        <end position="32"/>
    </location>
</feature>
<dbReference type="STRING" id="410764.GA0061103_4449"/>
<dbReference type="AlphaFoldDB" id="A0A1C3VX78"/>
<dbReference type="GO" id="GO:0016787">
    <property type="term" value="F:hydrolase activity"/>
    <property type="evidence" value="ECO:0007669"/>
    <property type="project" value="UniProtKB-KW"/>
</dbReference>
<proteinExistence type="inferred from homology"/>
<evidence type="ECO:0000256" key="2">
    <source>
        <dbReference type="ARBA" id="ARBA00022801"/>
    </source>
</evidence>
<feature type="chain" id="PRO_5008449337" description="Carboxylic ester hydrolase" evidence="3">
    <location>
        <begin position="33"/>
        <end position="527"/>
    </location>
</feature>
<dbReference type="EC" id="3.1.1.-" evidence="3"/>
<keyword evidence="3" id="KW-0732">Signal</keyword>
<dbReference type="PROSITE" id="PS00122">
    <property type="entry name" value="CARBOXYLESTERASE_B_1"/>
    <property type="match status" value="1"/>
</dbReference>
<dbReference type="InterPro" id="IPR019826">
    <property type="entry name" value="Carboxylesterase_B_AS"/>
</dbReference>
<evidence type="ECO:0000313" key="6">
    <source>
        <dbReference type="Proteomes" id="UP000199101"/>
    </source>
</evidence>
<dbReference type="SUPFAM" id="SSF53474">
    <property type="entry name" value="alpha/beta-Hydrolases"/>
    <property type="match status" value="1"/>
</dbReference>
<reference evidence="6" key="1">
    <citation type="submission" date="2016-08" db="EMBL/GenBank/DDBJ databases">
        <authorList>
            <person name="Varghese N."/>
            <person name="Submissions Spin"/>
        </authorList>
    </citation>
    <scope>NUCLEOTIDE SEQUENCE [LARGE SCALE GENOMIC DNA]</scope>
    <source>
        <strain evidence="6">HAMBI 2975</strain>
    </source>
</reference>
<accession>A0A1C3VX78</accession>
<dbReference type="InterPro" id="IPR002018">
    <property type="entry name" value="CarbesteraseB"/>
</dbReference>
<dbReference type="Gene3D" id="3.40.50.1820">
    <property type="entry name" value="alpha/beta hydrolase"/>
    <property type="match status" value="1"/>
</dbReference>
<evidence type="ECO:0000256" key="1">
    <source>
        <dbReference type="ARBA" id="ARBA00005964"/>
    </source>
</evidence>
<dbReference type="InterPro" id="IPR050309">
    <property type="entry name" value="Type-B_Carboxylest/Lipase"/>
</dbReference>
<evidence type="ECO:0000313" key="5">
    <source>
        <dbReference type="EMBL" id="SCB32349.1"/>
    </source>
</evidence>
<evidence type="ECO:0000259" key="4">
    <source>
        <dbReference type="Pfam" id="PF00135"/>
    </source>
</evidence>
<sequence>MINGKPCGRRHLSVVACVSAARLIFLSSSAMAQTVYAPVGQIIGTQSDGLALFQGIPYAAPPVGDLRWAAPRPAEPFKQPFTADRPGNECMQKAIYWRPGKAASWNEDCLSLNIYVPSSDRKSLPVMVGFHGGGSVNGAKTDWDPKELAKEGNIVVTINYRLGAAGFLALPELNKESKDGKSSGNYGDLDKIQALRWVHENIAAFGGDPGRVTIAGQSAGARGVCFAVASPEAKGLFQGAIIESGRDCPSISNEEAVKSGEKFVEAIGCSASTDRLTCLRAKSPAEILDAQTKSKMTISTVYGGYAQPLETLKAFETGEFNHVPMIVGNTRDETRVFVYEANDLLDQPVDKAQYETEVRSRMGNKADAAFKIYGDGADTNPGLALGQLDAEQKYICPTGIAVAALAKWTPLHVYEFADVSAPIRPYANVPSSFDLGVPHSAELPYAWGEDTVAGGLTASQEKLASLMRGYWSSLTAPTGFANAGDWPAFEGQEPRRIIFKAGGVTEVVAERDYRASRHCDLFGGKTN</sequence>
<dbReference type="Proteomes" id="UP000199101">
    <property type="component" value="Unassembled WGS sequence"/>
</dbReference>
<gene>
    <name evidence="5" type="ORF">GA0061103_4449</name>
</gene>
<dbReference type="Pfam" id="PF00135">
    <property type="entry name" value="COesterase"/>
    <property type="match status" value="1"/>
</dbReference>
<protein>
    <recommendedName>
        <fullName evidence="3">Carboxylic ester hydrolase</fullName>
        <ecNumber evidence="3">3.1.1.-</ecNumber>
    </recommendedName>
</protein>
<dbReference type="PANTHER" id="PTHR11559">
    <property type="entry name" value="CARBOXYLESTERASE"/>
    <property type="match status" value="1"/>
</dbReference>
<evidence type="ECO:0000256" key="3">
    <source>
        <dbReference type="RuleBase" id="RU361235"/>
    </source>
</evidence>
<dbReference type="InterPro" id="IPR029058">
    <property type="entry name" value="AB_hydrolase_fold"/>
</dbReference>
<comment type="similarity">
    <text evidence="1 3">Belongs to the type-B carboxylesterase/lipase family.</text>
</comment>
<organism evidence="5 6">
    <name type="scientific">Rhizobium multihospitium</name>
    <dbReference type="NCBI Taxonomy" id="410764"/>
    <lineage>
        <taxon>Bacteria</taxon>
        <taxon>Pseudomonadati</taxon>
        <taxon>Pseudomonadota</taxon>
        <taxon>Alphaproteobacteria</taxon>
        <taxon>Hyphomicrobiales</taxon>
        <taxon>Rhizobiaceae</taxon>
        <taxon>Rhizobium/Agrobacterium group</taxon>
        <taxon>Rhizobium</taxon>
    </lineage>
</organism>
<name>A0A1C3VX78_9HYPH</name>
<dbReference type="EMBL" id="FMAG01000004">
    <property type="protein sequence ID" value="SCB32349.1"/>
    <property type="molecule type" value="Genomic_DNA"/>
</dbReference>
<feature type="domain" description="Carboxylesterase type B" evidence="4">
    <location>
        <begin position="33"/>
        <end position="492"/>
    </location>
</feature>
<keyword evidence="2 3" id="KW-0378">Hydrolase</keyword>
<dbReference type="RefSeq" id="WP_092713078.1">
    <property type="nucleotide sequence ID" value="NZ_FMAG01000004.1"/>
</dbReference>